<reference evidence="10 11" key="1">
    <citation type="journal article" date="2015" name="BMC Genomics">
        <title>Insights from the genome of Ophiocordyceps polyrhachis-furcata to pathogenicity and host specificity in insect fungi.</title>
        <authorList>
            <person name="Wichadakul D."/>
            <person name="Kobmoo N."/>
            <person name="Ingsriswang S."/>
            <person name="Tangphatsornruang S."/>
            <person name="Chantasingh D."/>
            <person name="Luangsa-ard J.J."/>
            <person name="Eurwilaichitr L."/>
        </authorList>
    </citation>
    <scope>NUCLEOTIDE SEQUENCE [LARGE SCALE GENOMIC DNA]</scope>
    <source>
        <strain evidence="10 11">BCC 54312</strain>
    </source>
</reference>
<dbReference type="PRINTS" id="PR00465">
    <property type="entry name" value="EP450IV"/>
</dbReference>
<dbReference type="InterPro" id="IPR001128">
    <property type="entry name" value="Cyt_P450"/>
</dbReference>
<evidence type="ECO:0008006" key="12">
    <source>
        <dbReference type="Google" id="ProtNLM"/>
    </source>
</evidence>
<dbReference type="Pfam" id="PF00067">
    <property type="entry name" value="p450"/>
    <property type="match status" value="1"/>
</dbReference>
<dbReference type="GO" id="GO:0005506">
    <property type="term" value="F:iron ion binding"/>
    <property type="evidence" value="ECO:0007669"/>
    <property type="project" value="InterPro"/>
</dbReference>
<name>A0A367L793_9HYPO</name>
<keyword evidence="4 8" id="KW-0479">Metal-binding</keyword>
<dbReference type="PANTHER" id="PTHR46206:SF1">
    <property type="entry name" value="P450, PUTATIVE (EUROFUNG)-RELATED"/>
    <property type="match status" value="1"/>
</dbReference>
<evidence type="ECO:0000313" key="11">
    <source>
        <dbReference type="Proteomes" id="UP000253664"/>
    </source>
</evidence>
<evidence type="ECO:0000256" key="8">
    <source>
        <dbReference type="PIRSR" id="PIRSR602403-1"/>
    </source>
</evidence>
<evidence type="ECO:0000256" key="2">
    <source>
        <dbReference type="ARBA" id="ARBA00010617"/>
    </source>
</evidence>
<evidence type="ECO:0000256" key="9">
    <source>
        <dbReference type="SAM" id="Phobius"/>
    </source>
</evidence>
<keyword evidence="9" id="KW-1133">Transmembrane helix</keyword>
<evidence type="ECO:0000256" key="7">
    <source>
        <dbReference type="ARBA" id="ARBA00023033"/>
    </source>
</evidence>
<dbReference type="STRING" id="1330021.A0A367L793"/>
<feature type="binding site" description="axial binding residue" evidence="8">
    <location>
        <position position="477"/>
    </location>
    <ligand>
        <name>heme</name>
        <dbReference type="ChEBI" id="CHEBI:30413"/>
    </ligand>
    <ligandPart>
        <name>Fe</name>
        <dbReference type="ChEBI" id="CHEBI:18248"/>
    </ligandPart>
</feature>
<dbReference type="EMBL" id="LKCN02000013">
    <property type="protein sequence ID" value="RCI10279.1"/>
    <property type="molecule type" value="Genomic_DNA"/>
</dbReference>
<keyword evidence="3 8" id="KW-0349">Heme</keyword>
<dbReference type="PANTHER" id="PTHR46206">
    <property type="entry name" value="CYTOCHROME P450"/>
    <property type="match status" value="1"/>
</dbReference>
<keyword evidence="5" id="KW-0560">Oxidoreductase</keyword>
<evidence type="ECO:0000313" key="10">
    <source>
        <dbReference type="EMBL" id="RCI10279.1"/>
    </source>
</evidence>
<evidence type="ECO:0000256" key="5">
    <source>
        <dbReference type="ARBA" id="ARBA00023002"/>
    </source>
</evidence>
<dbReference type="SUPFAM" id="SSF48264">
    <property type="entry name" value="Cytochrome P450"/>
    <property type="match status" value="1"/>
</dbReference>
<dbReference type="InterPro" id="IPR002403">
    <property type="entry name" value="Cyt_P450_E_grp-IV"/>
</dbReference>
<organism evidence="10 11">
    <name type="scientific">Ophiocordyceps polyrhachis-furcata BCC 54312</name>
    <dbReference type="NCBI Taxonomy" id="1330021"/>
    <lineage>
        <taxon>Eukaryota</taxon>
        <taxon>Fungi</taxon>
        <taxon>Dikarya</taxon>
        <taxon>Ascomycota</taxon>
        <taxon>Pezizomycotina</taxon>
        <taxon>Sordariomycetes</taxon>
        <taxon>Hypocreomycetidae</taxon>
        <taxon>Hypocreales</taxon>
        <taxon>Ophiocordycipitaceae</taxon>
        <taxon>Ophiocordyceps</taxon>
    </lineage>
</organism>
<gene>
    <name evidence="10" type="ORF">L249_8748</name>
</gene>
<keyword evidence="7" id="KW-0503">Monooxygenase</keyword>
<comment type="similarity">
    <text evidence="2">Belongs to the cytochrome P450 family.</text>
</comment>
<comment type="caution">
    <text evidence="10">The sequence shown here is derived from an EMBL/GenBank/DDBJ whole genome shotgun (WGS) entry which is preliminary data.</text>
</comment>
<dbReference type="Gene3D" id="1.10.630.10">
    <property type="entry name" value="Cytochrome P450"/>
    <property type="match status" value="1"/>
</dbReference>
<protein>
    <recommendedName>
        <fullName evidence="12">Cytochrome P450</fullName>
    </recommendedName>
</protein>
<evidence type="ECO:0000256" key="1">
    <source>
        <dbReference type="ARBA" id="ARBA00001971"/>
    </source>
</evidence>
<keyword evidence="11" id="KW-1185">Reference proteome</keyword>
<dbReference type="GO" id="GO:0020037">
    <property type="term" value="F:heme binding"/>
    <property type="evidence" value="ECO:0007669"/>
    <property type="project" value="InterPro"/>
</dbReference>
<feature type="transmembrane region" description="Helical" evidence="9">
    <location>
        <begin position="12"/>
        <end position="34"/>
    </location>
</feature>
<dbReference type="InterPro" id="IPR036396">
    <property type="entry name" value="Cyt_P450_sf"/>
</dbReference>
<dbReference type="GO" id="GO:0016705">
    <property type="term" value="F:oxidoreductase activity, acting on paired donors, with incorporation or reduction of molecular oxygen"/>
    <property type="evidence" value="ECO:0007669"/>
    <property type="project" value="InterPro"/>
</dbReference>
<keyword evidence="9" id="KW-0812">Transmembrane</keyword>
<sequence>MVFLELLCALSWPRLLGCAVLLIVAGFVVDYVMLPRLPTDMPCMGYSRGLWGHVKSNVLYFFHQKEWIDDGYFRYGKEGKPFLVPAGFSRPPDVVLPRSLLPWLQEQPEDMIDAHAAHNEIIYGDYNFLDPSLVRDTFGGRAVQRWLNRSLPGLLPAIEDEARYAVEKKLGHVGTEWVEVKLWDLWLAIVPPVTNRILVGPGICRDRFYLEAVVAFTHSVLRNCVLLRFFPAVFHPVIGRLLCWTNLHHWRRAHQRLLPVIEARLEGIQGKARGDDRFRDWQPPEDLVTWLIRLALEEGRSEELQPVVISKRLLPLEFASIDTTVLTSQLWMLDLLSSPPDVIDAITDELRAHRPKDGSHWSKEALLSLVRLDSSVRESQRLSNFHTTLIERVVMSPTGLRIPGSNWILPKGVHLTVNLQGSHHDPDIYKDADAYDAFRFALIRQGRKEGACGVRLPLGMVSMNDHHFPFGHGRFICPGRFFVAHELRLLGCYLLLNYEFRTVGERPRKRWIGSGMVPHFGLRVKLRRRQVA</sequence>
<dbReference type="CDD" id="cd11041">
    <property type="entry name" value="CYP503A1-like"/>
    <property type="match status" value="1"/>
</dbReference>
<comment type="cofactor">
    <cofactor evidence="1 8">
        <name>heme</name>
        <dbReference type="ChEBI" id="CHEBI:30413"/>
    </cofactor>
</comment>
<dbReference type="Proteomes" id="UP000253664">
    <property type="component" value="Unassembled WGS sequence"/>
</dbReference>
<dbReference type="OrthoDB" id="1844152at2759"/>
<evidence type="ECO:0000256" key="6">
    <source>
        <dbReference type="ARBA" id="ARBA00023004"/>
    </source>
</evidence>
<evidence type="ECO:0000256" key="4">
    <source>
        <dbReference type="ARBA" id="ARBA00022723"/>
    </source>
</evidence>
<accession>A0A367L793</accession>
<dbReference type="AlphaFoldDB" id="A0A367L793"/>
<dbReference type="GO" id="GO:0004497">
    <property type="term" value="F:monooxygenase activity"/>
    <property type="evidence" value="ECO:0007669"/>
    <property type="project" value="UniProtKB-KW"/>
</dbReference>
<evidence type="ECO:0000256" key="3">
    <source>
        <dbReference type="ARBA" id="ARBA00022617"/>
    </source>
</evidence>
<proteinExistence type="inferred from homology"/>
<keyword evidence="9" id="KW-0472">Membrane</keyword>
<keyword evidence="6 8" id="KW-0408">Iron</keyword>